<evidence type="ECO:0000259" key="4">
    <source>
        <dbReference type="PROSITE" id="PS50888"/>
    </source>
</evidence>
<dbReference type="InterPro" id="IPR037546">
    <property type="entry name" value="SAC51-like"/>
</dbReference>
<dbReference type="OrthoDB" id="777433at2759"/>
<dbReference type="Pfam" id="PF23173">
    <property type="entry name" value="bHLH_SAC51"/>
    <property type="match status" value="1"/>
</dbReference>
<feature type="domain" description="BHLH" evidence="4">
    <location>
        <begin position="294"/>
        <end position="343"/>
    </location>
</feature>
<organism evidence="5 6">
    <name type="scientific">Macleaya cordata</name>
    <name type="common">Five-seeded plume-poppy</name>
    <name type="synonym">Bocconia cordata</name>
    <dbReference type="NCBI Taxonomy" id="56857"/>
    <lineage>
        <taxon>Eukaryota</taxon>
        <taxon>Viridiplantae</taxon>
        <taxon>Streptophyta</taxon>
        <taxon>Embryophyta</taxon>
        <taxon>Tracheophyta</taxon>
        <taxon>Spermatophyta</taxon>
        <taxon>Magnoliopsida</taxon>
        <taxon>Ranunculales</taxon>
        <taxon>Papaveraceae</taxon>
        <taxon>Papaveroideae</taxon>
        <taxon>Macleaya</taxon>
    </lineage>
</organism>
<feature type="compositionally biased region" description="Basic and acidic residues" evidence="3">
    <location>
        <begin position="221"/>
        <end position="233"/>
    </location>
</feature>
<dbReference type="InterPro" id="IPR011598">
    <property type="entry name" value="bHLH_dom"/>
</dbReference>
<feature type="compositionally biased region" description="Polar residues" evidence="3">
    <location>
        <begin position="259"/>
        <end position="272"/>
    </location>
</feature>
<feature type="region of interest" description="Disordered" evidence="3">
    <location>
        <begin position="209"/>
        <end position="272"/>
    </location>
</feature>
<dbReference type="SMART" id="SM00353">
    <property type="entry name" value="HLH"/>
    <property type="match status" value="1"/>
</dbReference>
<dbReference type="CDD" id="cd18917">
    <property type="entry name" value="bHLH_AtSAC51_like"/>
    <property type="match status" value="1"/>
</dbReference>
<dbReference type="FunCoup" id="A0A200PNI8">
    <property type="interactions" value="1388"/>
</dbReference>
<reference evidence="5 6" key="1">
    <citation type="journal article" date="2017" name="Mol. Plant">
        <title>The Genome of Medicinal Plant Macleaya cordata Provides New Insights into Benzylisoquinoline Alkaloids Metabolism.</title>
        <authorList>
            <person name="Liu X."/>
            <person name="Liu Y."/>
            <person name="Huang P."/>
            <person name="Ma Y."/>
            <person name="Qing Z."/>
            <person name="Tang Q."/>
            <person name="Cao H."/>
            <person name="Cheng P."/>
            <person name="Zheng Y."/>
            <person name="Yuan Z."/>
            <person name="Zhou Y."/>
            <person name="Liu J."/>
            <person name="Tang Z."/>
            <person name="Zhuo Y."/>
            <person name="Zhang Y."/>
            <person name="Yu L."/>
            <person name="Huang J."/>
            <person name="Yang P."/>
            <person name="Peng Q."/>
            <person name="Zhang J."/>
            <person name="Jiang W."/>
            <person name="Zhang Z."/>
            <person name="Lin K."/>
            <person name="Ro D.K."/>
            <person name="Chen X."/>
            <person name="Xiong X."/>
            <person name="Shang Y."/>
            <person name="Huang S."/>
            <person name="Zeng J."/>
        </authorList>
    </citation>
    <scope>NUCLEOTIDE SEQUENCE [LARGE SCALE GENOMIC DNA]</scope>
    <source>
        <strain evidence="6">cv. BLH2017</strain>
        <tissue evidence="5">Root</tissue>
    </source>
</reference>
<evidence type="ECO:0000256" key="1">
    <source>
        <dbReference type="ARBA" id="ARBA00023015"/>
    </source>
</evidence>
<dbReference type="PANTHER" id="PTHR36066:SF2">
    <property type="entry name" value="TRANSCRIPTION FACTOR BHLH145"/>
    <property type="match status" value="1"/>
</dbReference>
<dbReference type="EMBL" id="MVGT01004390">
    <property type="protein sequence ID" value="OUZ99774.1"/>
    <property type="molecule type" value="Genomic_DNA"/>
</dbReference>
<dbReference type="OMA" id="FYCLPRI"/>
<dbReference type="InParanoid" id="A0A200PNI8"/>
<evidence type="ECO:0000256" key="3">
    <source>
        <dbReference type="SAM" id="MobiDB-lite"/>
    </source>
</evidence>
<name>A0A200PNI8_MACCD</name>
<comment type="caution">
    <text evidence="5">The sequence shown here is derived from an EMBL/GenBank/DDBJ whole genome shotgun (WGS) entry which is preliminary data.</text>
</comment>
<dbReference type="PROSITE" id="PS50888">
    <property type="entry name" value="BHLH"/>
    <property type="match status" value="1"/>
</dbReference>
<evidence type="ECO:0000256" key="2">
    <source>
        <dbReference type="ARBA" id="ARBA00023163"/>
    </source>
</evidence>
<dbReference type="SUPFAM" id="SSF47459">
    <property type="entry name" value="HLH, helix-loop-helix DNA-binding domain"/>
    <property type="match status" value="1"/>
</dbReference>
<keyword evidence="1" id="KW-0805">Transcription regulation</keyword>
<dbReference type="InterPro" id="IPR036638">
    <property type="entry name" value="HLH_DNA-bd_sf"/>
</dbReference>
<sequence>MEKDYRLHQQNFHWQAPNLNCMSFVLDSGRRDFSPAYTNPYANMVSPNGSLPGFAVAGLPQFKVSQVNEPHGWFYGLPRHRHALTPMPDAVPKEFSTSPSGYGGGDVTNALPGSVQKKFLVFDQSGDHTSLFFSSAGGSHIQNPSYGHSKPFKTSGLYMEEPATKRELIHQAGPVICTELEENQETGDTSEMHEDTEELNALLYSDDEYDSDDEVSSTGHSPRDMTGYEKQGDDESAEEVASSACPTKRKRQFEEEHYTSSLVDTASSGQANESMECKDDAESSCGEGSRSQGEMELLLPANKRLRREKIRETVSILQSIIPGGKGKDAILVLDEAIQYLRSLKFKAKSVDMCSK</sequence>
<dbReference type="STRING" id="56857.A0A200PNI8"/>
<gene>
    <name evidence="5" type="ORF">BVC80_9065g48</name>
</gene>
<dbReference type="PANTHER" id="PTHR36066">
    <property type="entry name" value="TRANSCRIPTION FACTOR BHLH145"/>
    <property type="match status" value="1"/>
</dbReference>
<accession>A0A200PNI8</accession>
<evidence type="ECO:0000313" key="5">
    <source>
        <dbReference type="EMBL" id="OUZ99774.1"/>
    </source>
</evidence>
<dbReference type="Proteomes" id="UP000195402">
    <property type="component" value="Unassembled WGS sequence"/>
</dbReference>
<protein>
    <submittedName>
        <fullName evidence="5">Myc-type</fullName>
    </submittedName>
</protein>
<dbReference type="AlphaFoldDB" id="A0A200PNI8"/>
<keyword evidence="6" id="KW-1185">Reference proteome</keyword>
<keyword evidence="2" id="KW-0804">Transcription</keyword>
<dbReference type="GO" id="GO:0046983">
    <property type="term" value="F:protein dimerization activity"/>
    <property type="evidence" value="ECO:0007669"/>
    <property type="project" value="InterPro"/>
</dbReference>
<proteinExistence type="predicted"/>
<dbReference type="Gene3D" id="4.10.280.10">
    <property type="entry name" value="Helix-loop-helix DNA-binding domain"/>
    <property type="match status" value="1"/>
</dbReference>
<evidence type="ECO:0000313" key="6">
    <source>
        <dbReference type="Proteomes" id="UP000195402"/>
    </source>
</evidence>